<proteinExistence type="predicted"/>
<dbReference type="SUPFAM" id="SSF56672">
    <property type="entry name" value="DNA/RNA polymerases"/>
    <property type="match status" value="1"/>
</dbReference>
<sequence length="267" mass="30781">MSYIENSSQKSRAEWDVIRETQGTNKRARNMTLLNNIPRRKRESDEQILTNVNLHYSNACKPKSTNTNFEPTSIRNNNETLFLYPPDPQEILSTILSLKNTKSVGPNGIPTIVLKHVVKYIAQPLSFIVNMSMHCRIFPDLLKNARIKAVYKKGDKAKVENYRSIAVLNVLSKIFGKIIYERFMAFLEKHSILHEAQNEFRRGRSTIRAVYEALYDIMKSLNDGKRTLSMCVDLSKAFDCVNDMVYGVQPQNLCHHIPKIEDSLFPR</sequence>
<dbReference type="AlphaFoldDB" id="A0ABD2P4A4"/>
<name>A0ABD2P4A4_9CUCU</name>
<organism evidence="1 2">
    <name type="scientific">Cryptolaemus montrouzieri</name>
    <dbReference type="NCBI Taxonomy" id="559131"/>
    <lineage>
        <taxon>Eukaryota</taxon>
        <taxon>Metazoa</taxon>
        <taxon>Ecdysozoa</taxon>
        <taxon>Arthropoda</taxon>
        <taxon>Hexapoda</taxon>
        <taxon>Insecta</taxon>
        <taxon>Pterygota</taxon>
        <taxon>Neoptera</taxon>
        <taxon>Endopterygota</taxon>
        <taxon>Coleoptera</taxon>
        <taxon>Polyphaga</taxon>
        <taxon>Cucujiformia</taxon>
        <taxon>Coccinelloidea</taxon>
        <taxon>Coccinellidae</taxon>
        <taxon>Scymninae</taxon>
        <taxon>Scymnini</taxon>
        <taxon>Cryptolaemus</taxon>
    </lineage>
</organism>
<dbReference type="PANTHER" id="PTHR47510">
    <property type="entry name" value="REVERSE TRANSCRIPTASE DOMAIN-CONTAINING PROTEIN"/>
    <property type="match status" value="1"/>
</dbReference>
<comment type="caution">
    <text evidence="1">The sequence shown here is derived from an EMBL/GenBank/DDBJ whole genome shotgun (WGS) entry which is preliminary data.</text>
</comment>
<dbReference type="EMBL" id="JABFTP020000185">
    <property type="protein sequence ID" value="KAL3285802.1"/>
    <property type="molecule type" value="Genomic_DNA"/>
</dbReference>
<dbReference type="GO" id="GO:0071897">
    <property type="term" value="P:DNA biosynthetic process"/>
    <property type="evidence" value="ECO:0007669"/>
    <property type="project" value="UniProtKB-ARBA"/>
</dbReference>
<evidence type="ECO:0000313" key="2">
    <source>
        <dbReference type="Proteomes" id="UP001516400"/>
    </source>
</evidence>
<dbReference type="PANTHER" id="PTHR47510:SF3">
    <property type="entry name" value="ENDO_EXONUCLEASE_PHOSPHATASE DOMAIN-CONTAINING PROTEIN"/>
    <property type="match status" value="1"/>
</dbReference>
<evidence type="ECO:0008006" key="3">
    <source>
        <dbReference type="Google" id="ProtNLM"/>
    </source>
</evidence>
<reference evidence="1 2" key="1">
    <citation type="journal article" date="2021" name="BMC Biol.">
        <title>Horizontally acquired antibacterial genes associated with adaptive radiation of ladybird beetles.</title>
        <authorList>
            <person name="Li H.S."/>
            <person name="Tang X.F."/>
            <person name="Huang Y.H."/>
            <person name="Xu Z.Y."/>
            <person name="Chen M.L."/>
            <person name="Du X.Y."/>
            <person name="Qiu B.Y."/>
            <person name="Chen P.T."/>
            <person name="Zhang W."/>
            <person name="Slipinski A."/>
            <person name="Escalona H.E."/>
            <person name="Waterhouse R.M."/>
            <person name="Zwick A."/>
            <person name="Pang H."/>
        </authorList>
    </citation>
    <scope>NUCLEOTIDE SEQUENCE [LARGE SCALE GENOMIC DNA]</scope>
    <source>
        <strain evidence="1">SYSU2018</strain>
    </source>
</reference>
<keyword evidence="2" id="KW-1185">Reference proteome</keyword>
<accession>A0ABD2P4A4</accession>
<protein>
    <recommendedName>
        <fullName evidence="3">Reverse transcriptase domain-containing protein</fullName>
    </recommendedName>
</protein>
<evidence type="ECO:0000313" key="1">
    <source>
        <dbReference type="EMBL" id="KAL3285802.1"/>
    </source>
</evidence>
<dbReference type="Proteomes" id="UP001516400">
    <property type="component" value="Unassembled WGS sequence"/>
</dbReference>
<dbReference type="InterPro" id="IPR043502">
    <property type="entry name" value="DNA/RNA_pol_sf"/>
</dbReference>
<gene>
    <name evidence="1" type="ORF">HHI36_000325</name>
</gene>